<dbReference type="InterPro" id="IPR000182">
    <property type="entry name" value="GNAT_dom"/>
</dbReference>
<sequence length="103" mass="11225">MAGDLIGLVKCRRQGESSAALSYILREDTWGCGHATDAVRQFVPFIFAEAAVARLEAMHHPDNPASGRGLVKAGFTRIGTADFHAGDGQRVPYPVYELHRRTS</sequence>
<dbReference type="Gene3D" id="3.40.630.30">
    <property type="match status" value="1"/>
</dbReference>
<evidence type="ECO:0000313" key="2">
    <source>
        <dbReference type="EMBL" id="WUN84061.1"/>
    </source>
</evidence>
<proteinExistence type="predicted"/>
<dbReference type="InterPro" id="IPR051531">
    <property type="entry name" value="N-acetyltransferase"/>
</dbReference>
<dbReference type="InterPro" id="IPR016181">
    <property type="entry name" value="Acyl_CoA_acyltransferase"/>
</dbReference>
<dbReference type="PANTHER" id="PTHR43792">
    <property type="entry name" value="GNAT FAMILY, PUTATIVE (AFU_ORTHOLOGUE AFUA_3G00765)-RELATED-RELATED"/>
    <property type="match status" value="1"/>
</dbReference>
<reference evidence="2" key="1">
    <citation type="submission" date="2022-10" db="EMBL/GenBank/DDBJ databases">
        <title>The complete genomes of actinobacterial strains from the NBC collection.</title>
        <authorList>
            <person name="Joergensen T.S."/>
            <person name="Alvarez Arevalo M."/>
            <person name="Sterndorff E.B."/>
            <person name="Faurdal D."/>
            <person name="Vuksanovic O."/>
            <person name="Mourched A.-S."/>
            <person name="Charusanti P."/>
            <person name="Shaw S."/>
            <person name="Blin K."/>
            <person name="Weber T."/>
        </authorList>
    </citation>
    <scope>NUCLEOTIDE SEQUENCE</scope>
    <source>
        <strain evidence="2">NBC_00303</strain>
    </source>
</reference>
<accession>A0ABZ1QMZ8</accession>
<feature type="domain" description="N-acetyltransferase" evidence="1">
    <location>
        <begin position="5"/>
        <end position="76"/>
    </location>
</feature>
<evidence type="ECO:0000313" key="3">
    <source>
        <dbReference type="Proteomes" id="UP001432312"/>
    </source>
</evidence>
<dbReference type="Proteomes" id="UP001432312">
    <property type="component" value="Chromosome"/>
</dbReference>
<gene>
    <name evidence="2" type="ORF">OHA91_05560</name>
</gene>
<dbReference type="EMBL" id="CP108036">
    <property type="protein sequence ID" value="WUN84061.1"/>
    <property type="molecule type" value="Genomic_DNA"/>
</dbReference>
<dbReference type="Pfam" id="PF13302">
    <property type="entry name" value="Acetyltransf_3"/>
    <property type="match status" value="1"/>
</dbReference>
<name>A0ABZ1QMZ8_9ACTN</name>
<keyword evidence="3" id="KW-1185">Reference proteome</keyword>
<organism evidence="2 3">
    <name type="scientific">Streptomyces erythrochromogenes</name>
    <dbReference type="NCBI Taxonomy" id="285574"/>
    <lineage>
        <taxon>Bacteria</taxon>
        <taxon>Bacillati</taxon>
        <taxon>Actinomycetota</taxon>
        <taxon>Actinomycetes</taxon>
        <taxon>Kitasatosporales</taxon>
        <taxon>Streptomycetaceae</taxon>
        <taxon>Streptomyces</taxon>
    </lineage>
</organism>
<protein>
    <submittedName>
        <fullName evidence="2">GNAT family N-acetyltransferase</fullName>
    </submittedName>
</protein>
<dbReference type="SUPFAM" id="SSF55729">
    <property type="entry name" value="Acyl-CoA N-acyltransferases (Nat)"/>
    <property type="match status" value="1"/>
</dbReference>
<evidence type="ECO:0000259" key="1">
    <source>
        <dbReference type="Pfam" id="PF13302"/>
    </source>
</evidence>